<evidence type="ECO:0000313" key="1">
    <source>
        <dbReference type="EMBL" id="PHT31591.1"/>
    </source>
</evidence>
<keyword evidence="2" id="KW-1185">Reference proteome</keyword>
<accession>A0A2G2VF20</accession>
<comment type="caution">
    <text evidence="1">The sequence shown here is derived from an EMBL/GenBank/DDBJ whole genome shotgun (WGS) entry which is preliminary data.</text>
</comment>
<gene>
    <name evidence="1" type="ORF">CQW23_27928</name>
</gene>
<dbReference type="STRING" id="33114.A0A2G2VF20"/>
<evidence type="ECO:0000313" key="2">
    <source>
        <dbReference type="Proteomes" id="UP000224567"/>
    </source>
</evidence>
<protein>
    <submittedName>
        <fullName evidence="1">Uncharacterized protein</fullName>
    </submittedName>
</protein>
<dbReference type="OrthoDB" id="1306364at2759"/>
<name>A0A2G2VF20_CAPBA</name>
<dbReference type="EMBL" id="MLFT02000012">
    <property type="protein sequence ID" value="PHT31591.1"/>
    <property type="molecule type" value="Genomic_DNA"/>
</dbReference>
<reference evidence="2" key="2">
    <citation type="journal article" date="2017" name="J. Anim. Genet.">
        <title>Multiple reference genome sequences of hot pepper reveal the massive evolution of plant disease resistance genes by retroduplication.</title>
        <authorList>
            <person name="Kim S."/>
            <person name="Park J."/>
            <person name="Yeom S.-I."/>
            <person name="Kim Y.-M."/>
            <person name="Seo E."/>
            <person name="Kim K.-T."/>
            <person name="Kim M.-S."/>
            <person name="Lee J.M."/>
            <person name="Cheong K."/>
            <person name="Shin H.-S."/>
            <person name="Kim S.-B."/>
            <person name="Han K."/>
            <person name="Lee J."/>
            <person name="Park M."/>
            <person name="Lee H.-A."/>
            <person name="Lee H.-Y."/>
            <person name="Lee Y."/>
            <person name="Oh S."/>
            <person name="Lee J.H."/>
            <person name="Choi E."/>
            <person name="Choi E."/>
            <person name="Lee S.E."/>
            <person name="Jeon J."/>
            <person name="Kim H."/>
            <person name="Choi G."/>
            <person name="Song H."/>
            <person name="Lee J."/>
            <person name="Lee S.-C."/>
            <person name="Kwon J.-K."/>
            <person name="Lee H.-Y."/>
            <person name="Koo N."/>
            <person name="Hong Y."/>
            <person name="Kim R.W."/>
            <person name="Kang W.-H."/>
            <person name="Huh J.H."/>
            <person name="Kang B.-C."/>
            <person name="Yang T.-J."/>
            <person name="Lee Y.-H."/>
            <person name="Bennetzen J.L."/>
            <person name="Choi D."/>
        </authorList>
    </citation>
    <scope>NUCLEOTIDE SEQUENCE [LARGE SCALE GENOMIC DNA]</scope>
    <source>
        <strain evidence="2">cv. PBC81</strain>
    </source>
</reference>
<dbReference type="Proteomes" id="UP000224567">
    <property type="component" value="Unassembled WGS sequence"/>
</dbReference>
<sequence>MKNSNVQKSKVINQYIDAKVNVGNKGFLDASKVRPRVELEKEAVVASEMLLRNRASTSLASHGFISSVQPCVLASTKPLPTSSAAPFTNCRKRGFASYLERKESELSKYYTHVEIRYPRYKVIHNLMGIEPATKPEVAPQEVEIVPLSYPTILCQMQSISEDTTIAERKQIPFNKFLPTRRSGVWSDIGGCRDMEDTRICIADMAKNFGRSIRSEESISSIERAPDLLFHHPVLQAGS</sequence>
<reference evidence="1 2" key="1">
    <citation type="journal article" date="2017" name="Genome Biol.">
        <title>New reference genome sequences of hot pepper reveal the massive evolution of plant disease-resistance genes by retroduplication.</title>
        <authorList>
            <person name="Kim S."/>
            <person name="Park J."/>
            <person name="Yeom S.I."/>
            <person name="Kim Y.M."/>
            <person name="Seo E."/>
            <person name="Kim K.T."/>
            <person name="Kim M.S."/>
            <person name="Lee J.M."/>
            <person name="Cheong K."/>
            <person name="Shin H.S."/>
            <person name="Kim S.B."/>
            <person name="Han K."/>
            <person name="Lee J."/>
            <person name="Park M."/>
            <person name="Lee H.A."/>
            <person name="Lee H.Y."/>
            <person name="Lee Y."/>
            <person name="Oh S."/>
            <person name="Lee J.H."/>
            <person name="Choi E."/>
            <person name="Choi E."/>
            <person name="Lee S.E."/>
            <person name="Jeon J."/>
            <person name="Kim H."/>
            <person name="Choi G."/>
            <person name="Song H."/>
            <person name="Lee J."/>
            <person name="Lee S.C."/>
            <person name="Kwon J.K."/>
            <person name="Lee H.Y."/>
            <person name="Koo N."/>
            <person name="Hong Y."/>
            <person name="Kim R.W."/>
            <person name="Kang W.H."/>
            <person name="Huh J.H."/>
            <person name="Kang B.C."/>
            <person name="Yang T.J."/>
            <person name="Lee Y.H."/>
            <person name="Bennetzen J.L."/>
            <person name="Choi D."/>
        </authorList>
    </citation>
    <scope>NUCLEOTIDE SEQUENCE [LARGE SCALE GENOMIC DNA]</scope>
    <source>
        <strain evidence="2">cv. PBC81</strain>
    </source>
</reference>
<proteinExistence type="predicted"/>
<dbReference type="AlphaFoldDB" id="A0A2G2VF20"/>
<organism evidence="1 2">
    <name type="scientific">Capsicum baccatum</name>
    <name type="common">Peruvian pepper</name>
    <dbReference type="NCBI Taxonomy" id="33114"/>
    <lineage>
        <taxon>Eukaryota</taxon>
        <taxon>Viridiplantae</taxon>
        <taxon>Streptophyta</taxon>
        <taxon>Embryophyta</taxon>
        <taxon>Tracheophyta</taxon>
        <taxon>Spermatophyta</taxon>
        <taxon>Magnoliopsida</taxon>
        <taxon>eudicotyledons</taxon>
        <taxon>Gunneridae</taxon>
        <taxon>Pentapetalae</taxon>
        <taxon>asterids</taxon>
        <taxon>lamiids</taxon>
        <taxon>Solanales</taxon>
        <taxon>Solanaceae</taxon>
        <taxon>Solanoideae</taxon>
        <taxon>Capsiceae</taxon>
        <taxon>Capsicum</taxon>
    </lineage>
</organism>